<evidence type="ECO:0000313" key="2">
    <source>
        <dbReference type="Proteomes" id="UP001235343"/>
    </source>
</evidence>
<reference evidence="1 2" key="1">
    <citation type="submission" date="2023-06" db="EMBL/GenBank/DDBJ databases">
        <title>Aquibacillus rhizosphaerae LR5S19.</title>
        <authorList>
            <person name="Sun J.-Q."/>
        </authorList>
    </citation>
    <scope>NUCLEOTIDE SEQUENCE [LARGE SCALE GENOMIC DNA]</scope>
    <source>
        <strain evidence="1 2">LR5S19</strain>
    </source>
</reference>
<dbReference type="Proteomes" id="UP001235343">
    <property type="component" value="Unassembled WGS sequence"/>
</dbReference>
<sequence length="43" mass="5047">MKDVKPPQISKETQLIIMRFFMKHSVPRLLAKKSKESDETKAM</sequence>
<protein>
    <submittedName>
        <fullName evidence="1">Uncharacterized protein</fullName>
    </submittedName>
</protein>
<comment type="caution">
    <text evidence="1">The sequence shown here is derived from an EMBL/GenBank/DDBJ whole genome shotgun (WGS) entry which is preliminary data.</text>
</comment>
<organism evidence="1 2">
    <name type="scientific">Aquibacillus rhizosphaerae</name>
    <dbReference type="NCBI Taxonomy" id="3051431"/>
    <lineage>
        <taxon>Bacteria</taxon>
        <taxon>Bacillati</taxon>
        <taxon>Bacillota</taxon>
        <taxon>Bacilli</taxon>
        <taxon>Bacillales</taxon>
        <taxon>Bacillaceae</taxon>
        <taxon>Aquibacillus</taxon>
    </lineage>
</organism>
<keyword evidence="2" id="KW-1185">Reference proteome</keyword>
<accession>A0ABT7LAA7</accession>
<proteinExistence type="predicted"/>
<gene>
    <name evidence="1" type="ORF">QQS35_20400</name>
</gene>
<name>A0ABT7LAA7_9BACI</name>
<dbReference type="RefSeq" id="WP_285934092.1">
    <property type="nucleotide sequence ID" value="NZ_JASTZU010000063.1"/>
</dbReference>
<dbReference type="EMBL" id="JASTZU010000063">
    <property type="protein sequence ID" value="MDL4842799.1"/>
    <property type="molecule type" value="Genomic_DNA"/>
</dbReference>
<evidence type="ECO:0000313" key="1">
    <source>
        <dbReference type="EMBL" id="MDL4842799.1"/>
    </source>
</evidence>